<feature type="transmembrane region" description="Helical" evidence="5">
    <location>
        <begin position="103"/>
        <end position="122"/>
    </location>
</feature>
<dbReference type="Pfam" id="PF01124">
    <property type="entry name" value="MAPEG"/>
    <property type="match status" value="1"/>
</dbReference>
<dbReference type="AlphaFoldDB" id="A0A1F6UEC9"/>
<reference evidence="6 7" key="1">
    <citation type="journal article" date="2016" name="Nat. Commun.">
        <title>Thousands of microbial genomes shed light on interconnected biogeochemical processes in an aquifer system.</title>
        <authorList>
            <person name="Anantharaman K."/>
            <person name="Brown C.T."/>
            <person name="Hug L.A."/>
            <person name="Sharon I."/>
            <person name="Castelle C.J."/>
            <person name="Probst A.J."/>
            <person name="Thomas B.C."/>
            <person name="Singh A."/>
            <person name="Wilkins M.J."/>
            <person name="Karaoz U."/>
            <person name="Brodie E.L."/>
            <person name="Williams K.H."/>
            <person name="Hubbard S.S."/>
            <person name="Banfield J.F."/>
        </authorList>
    </citation>
    <scope>NUCLEOTIDE SEQUENCE [LARGE SCALE GENOMIC DNA]</scope>
</reference>
<gene>
    <name evidence="6" type="ORF">A2V58_07170</name>
</gene>
<dbReference type="SUPFAM" id="SSF161084">
    <property type="entry name" value="MAPEG domain-like"/>
    <property type="match status" value="1"/>
</dbReference>
<evidence type="ECO:0000256" key="3">
    <source>
        <dbReference type="ARBA" id="ARBA00022989"/>
    </source>
</evidence>
<dbReference type="GO" id="GO:0016020">
    <property type="term" value="C:membrane"/>
    <property type="evidence" value="ECO:0007669"/>
    <property type="project" value="UniProtKB-SubCell"/>
</dbReference>
<keyword evidence="4 5" id="KW-0472">Membrane</keyword>
<proteinExistence type="predicted"/>
<dbReference type="EMBL" id="MFSV01000211">
    <property type="protein sequence ID" value="OGI55642.1"/>
    <property type="molecule type" value="Genomic_DNA"/>
</dbReference>
<evidence type="ECO:0000256" key="2">
    <source>
        <dbReference type="ARBA" id="ARBA00022692"/>
    </source>
</evidence>
<evidence type="ECO:0000313" key="7">
    <source>
        <dbReference type="Proteomes" id="UP000177950"/>
    </source>
</evidence>
<evidence type="ECO:0000256" key="5">
    <source>
        <dbReference type="SAM" id="Phobius"/>
    </source>
</evidence>
<dbReference type="PANTHER" id="PTHR35371">
    <property type="entry name" value="INNER MEMBRANE PROTEIN"/>
    <property type="match status" value="1"/>
</dbReference>
<dbReference type="InterPro" id="IPR023352">
    <property type="entry name" value="MAPEG-like_dom_sf"/>
</dbReference>
<comment type="caution">
    <text evidence="6">The sequence shown here is derived from an EMBL/GenBank/DDBJ whole genome shotgun (WGS) entry which is preliminary data.</text>
</comment>
<dbReference type="InterPro" id="IPR001129">
    <property type="entry name" value="Membr-assoc_MAPEG"/>
</dbReference>
<keyword evidence="3 5" id="KW-1133">Transmembrane helix</keyword>
<dbReference type="Proteomes" id="UP000177950">
    <property type="component" value="Unassembled WGS sequence"/>
</dbReference>
<keyword evidence="2 5" id="KW-0812">Transmembrane</keyword>
<organism evidence="6 7">
    <name type="scientific">Candidatus Muproteobacteria bacterium RBG_19FT_COMBO_61_10</name>
    <dbReference type="NCBI Taxonomy" id="1817761"/>
    <lineage>
        <taxon>Bacteria</taxon>
        <taxon>Pseudomonadati</taxon>
        <taxon>Pseudomonadota</taxon>
        <taxon>Candidatus Muproteobacteria</taxon>
    </lineage>
</organism>
<name>A0A1F6UEC9_9PROT</name>
<dbReference type="PANTHER" id="PTHR35371:SF1">
    <property type="entry name" value="BLR7753 PROTEIN"/>
    <property type="match status" value="1"/>
</dbReference>
<evidence type="ECO:0000256" key="4">
    <source>
        <dbReference type="ARBA" id="ARBA00023136"/>
    </source>
</evidence>
<sequence>MTTAYWCVLIAALLPYVWVLAAKIAPDFDNAAPRAYLAKLTGWRQRAVWAQLNAFEALPAFAAAVIIAQQLGASQGRIDLLALAFIGFRLAHGLAYIGDWATLRSLLWTGGMGCVIGLFVSAA</sequence>
<evidence type="ECO:0000256" key="1">
    <source>
        <dbReference type="ARBA" id="ARBA00004370"/>
    </source>
</evidence>
<accession>A0A1F6UEC9</accession>
<dbReference type="Gene3D" id="1.20.120.550">
    <property type="entry name" value="Membrane associated eicosanoid/glutathione metabolism-like domain"/>
    <property type="match status" value="1"/>
</dbReference>
<comment type="subcellular location">
    <subcellularLocation>
        <location evidence="1">Membrane</location>
    </subcellularLocation>
</comment>
<evidence type="ECO:0008006" key="8">
    <source>
        <dbReference type="Google" id="ProtNLM"/>
    </source>
</evidence>
<protein>
    <recommendedName>
        <fullName evidence="8">MAPEG family protein</fullName>
    </recommendedName>
</protein>
<evidence type="ECO:0000313" key="6">
    <source>
        <dbReference type="EMBL" id="OGI55642.1"/>
    </source>
</evidence>